<dbReference type="GO" id="GO:0004106">
    <property type="term" value="F:chorismate mutase activity"/>
    <property type="evidence" value="ECO:0007669"/>
    <property type="project" value="InterPro"/>
</dbReference>
<dbReference type="AlphaFoldDB" id="A0A194XDG8"/>
<name>A0A194XDG8_MOLSC</name>
<feature type="domain" description="Chorismate mutase" evidence="3">
    <location>
        <begin position="56"/>
        <end position="148"/>
    </location>
</feature>
<evidence type="ECO:0000256" key="2">
    <source>
        <dbReference type="SAM" id="SignalP"/>
    </source>
</evidence>
<dbReference type="InterPro" id="IPR036263">
    <property type="entry name" value="Chorismate_II_sf"/>
</dbReference>
<dbReference type="InterPro" id="IPR002701">
    <property type="entry name" value="CM_II_prokaryot"/>
</dbReference>
<keyword evidence="5" id="KW-1185">Reference proteome</keyword>
<proteinExistence type="predicted"/>
<dbReference type="Gene3D" id="1.20.59.10">
    <property type="entry name" value="Chorismate mutase"/>
    <property type="match status" value="1"/>
</dbReference>
<dbReference type="InterPro" id="IPR036979">
    <property type="entry name" value="CM_dom_sf"/>
</dbReference>
<dbReference type="Pfam" id="PF01817">
    <property type="entry name" value="CM_2"/>
    <property type="match status" value="1"/>
</dbReference>
<keyword evidence="2" id="KW-0732">Signal</keyword>
<dbReference type="EMBL" id="KQ947413">
    <property type="protein sequence ID" value="KUJ18199.1"/>
    <property type="molecule type" value="Genomic_DNA"/>
</dbReference>
<dbReference type="GO" id="GO:0009697">
    <property type="term" value="P:salicylic acid biosynthetic process"/>
    <property type="evidence" value="ECO:0007669"/>
    <property type="project" value="TreeGrafter"/>
</dbReference>
<dbReference type="InParanoid" id="A0A194XDG8"/>
<gene>
    <name evidence="4" type="ORF">LY89DRAFT_614785</name>
</gene>
<dbReference type="Proteomes" id="UP000070700">
    <property type="component" value="Unassembled WGS sequence"/>
</dbReference>
<dbReference type="SMART" id="SM00830">
    <property type="entry name" value="CM_2"/>
    <property type="match status" value="1"/>
</dbReference>
<dbReference type="OrthoDB" id="2843337at2759"/>
<evidence type="ECO:0000313" key="4">
    <source>
        <dbReference type="EMBL" id="KUJ18199.1"/>
    </source>
</evidence>
<dbReference type="PANTHER" id="PTHR38041">
    <property type="entry name" value="CHORISMATE MUTASE"/>
    <property type="match status" value="1"/>
</dbReference>
<sequence length="148" mass="15680">MYRPLIVLLSLTSIGFAANSSDACYATTLPPLPTSIASGNRTIPWGSPALTLPNGTLCCGSLDQVRDGIDDVDTQLLQLLALRAGYVREATRFKATLDAVDVPSRDLEVIQDAVDAANSTTPPLPATIAKSVFEAIINASVPFEQCIF</sequence>
<evidence type="ECO:0000259" key="3">
    <source>
        <dbReference type="PROSITE" id="PS51168"/>
    </source>
</evidence>
<dbReference type="PROSITE" id="PS51168">
    <property type="entry name" value="CHORISMATE_MUT_2"/>
    <property type="match status" value="1"/>
</dbReference>
<dbReference type="SUPFAM" id="SSF48600">
    <property type="entry name" value="Chorismate mutase II"/>
    <property type="match status" value="1"/>
</dbReference>
<reference evidence="4 5" key="1">
    <citation type="submission" date="2015-10" db="EMBL/GenBank/DDBJ databases">
        <title>Full genome of DAOMC 229536 Phialocephala scopiformis, a fungal endophyte of spruce producing the potent anti-insectan compound rugulosin.</title>
        <authorList>
            <consortium name="DOE Joint Genome Institute"/>
            <person name="Walker A.K."/>
            <person name="Frasz S.L."/>
            <person name="Seifert K.A."/>
            <person name="Miller J.D."/>
            <person name="Mondo S.J."/>
            <person name="Labutti K."/>
            <person name="Lipzen A."/>
            <person name="Dockter R."/>
            <person name="Kennedy M."/>
            <person name="Grigoriev I.V."/>
            <person name="Spatafora J.W."/>
        </authorList>
    </citation>
    <scope>NUCLEOTIDE SEQUENCE [LARGE SCALE GENOMIC DNA]</scope>
    <source>
        <strain evidence="4 5">CBS 120377</strain>
    </source>
</reference>
<dbReference type="GeneID" id="28820428"/>
<feature type="chain" id="PRO_5008268122" description="Chorismate mutase domain-containing protein" evidence="2">
    <location>
        <begin position="18"/>
        <end position="148"/>
    </location>
</feature>
<accession>A0A194XDG8</accession>
<organism evidence="4 5">
    <name type="scientific">Mollisia scopiformis</name>
    <name type="common">Conifer needle endophyte fungus</name>
    <name type="synonym">Phialocephala scopiformis</name>
    <dbReference type="NCBI Taxonomy" id="149040"/>
    <lineage>
        <taxon>Eukaryota</taxon>
        <taxon>Fungi</taxon>
        <taxon>Dikarya</taxon>
        <taxon>Ascomycota</taxon>
        <taxon>Pezizomycotina</taxon>
        <taxon>Leotiomycetes</taxon>
        <taxon>Helotiales</taxon>
        <taxon>Mollisiaceae</taxon>
        <taxon>Mollisia</taxon>
    </lineage>
</organism>
<feature type="non-terminal residue" evidence="4">
    <location>
        <position position="148"/>
    </location>
</feature>
<dbReference type="GO" id="GO:0046417">
    <property type="term" value="P:chorismate metabolic process"/>
    <property type="evidence" value="ECO:0007669"/>
    <property type="project" value="InterPro"/>
</dbReference>
<feature type="signal peptide" evidence="2">
    <location>
        <begin position="1"/>
        <end position="17"/>
    </location>
</feature>
<keyword evidence="1" id="KW-0413">Isomerase</keyword>
<evidence type="ECO:0000256" key="1">
    <source>
        <dbReference type="ARBA" id="ARBA00023235"/>
    </source>
</evidence>
<protein>
    <recommendedName>
        <fullName evidence="3">Chorismate mutase domain-containing protein</fullName>
    </recommendedName>
</protein>
<dbReference type="KEGG" id="psco:LY89DRAFT_614785"/>
<dbReference type="RefSeq" id="XP_018072554.1">
    <property type="nucleotide sequence ID" value="XM_018210702.1"/>
</dbReference>
<dbReference type="InterPro" id="IPR051331">
    <property type="entry name" value="Chorismate_mutase-related"/>
</dbReference>
<dbReference type="PANTHER" id="PTHR38041:SF1">
    <property type="entry name" value="CHORISMATE MUTASE"/>
    <property type="match status" value="1"/>
</dbReference>
<evidence type="ECO:0000313" key="5">
    <source>
        <dbReference type="Proteomes" id="UP000070700"/>
    </source>
</evidence>